<dbReference type="InterPro" id="IPR036641">
    <property type="entry name" value="HPT_dom_sf"/>
</dbReference>
<dbReference type="AlphaFoldDB" id="A0AA37H8G6"/>
<dbReference type="RefSeq" id="WP_099906023.1">
    <property type="nucleotide sequence ID" value="NZ_BPQJ01000004.1"/>
</dbReference>
<evidence type="ECO:0000259" key="2">
    <source>
        <dbReference type="PROSITE" id="PS50110"/>
    </source>
</evidence>
<reference evidence="3" key="1">
    <citation type="journal article" date="2016" name="Front. Microbiol.">
        <title>Genome Sequence of the Piezophilic, Mesophilic Sulfate-Reducing Bacterium Desulfovibrio indicus J2T.</title>
        <authorList>
            <person name="Cao J."/>
            <person name="Maignien L."/>
            <person name="Shao Z."/>
            <person name="Alain K."/>
            <person name="Jebbar M."/>
        </authorList>
    </citation>
    <scope>NUCLEOTIDE SEQUENCE</scope>
    <source>
        <strain evidence="3">JCM 32048</strain>
    </source>
</reference>
<sequence>MDGYALARLMREISRPGDRVRLIGVTADRHGPASRRGVDARFDTILVKPLDPQALYAALDRLTRPEAPAPETGADAVWRRFGLSGRPRVLICPTPGAAEAAAFSQAFVPVACAAEADLILLSGKVGLPGLRAARAGTPTRPVPSVDLAGRLAGACDVAFRVGEPASWAAVAEACTGFSARRAGLASGEGPADPVTHLLALLHASARDLPLAGGEGGLVDECGLSPAALMAAVLILTEAGALSCVAAGTGVSVRLTEAAIRAATTGILPGAPRRPAEPPRPPVLDAHKTAELTRLIGEAEVGRRRDRLIGQLATAFAPQTDLATLAHEAHLMMAMAGSLGFEDLVAACRALEAAITAGTGLAEAVTEARRAVADARSHCAAA</sequence>
<comment type="caution">
    <text evidence="1">Lacks conserved residue(s) required for the propagation of feature annotation.</text>
</comment>
<dbReference type="SUPFAM" id="SSF52172">
    <property type="entry name" value="CheY-like"/>
    <property type="match status" value="1"/>
</dbReference>
<dbReference type="InterPro" id="IPR011006">
    <property type="entry name" value="CheY-like_superfamily"/>
</dbReference>
<proteinExistence type="predicted"/>
<evidence type="ECO:0000313" key="4">
    <source>
        <dbReference type="Proteomes" id="UP001055286"/>
    </source>
</evidence>
<gene>
    <name evidence="3" type="ORF">MPEAHAMD_1312</name>
</gene>
<feature type="domain" description="Response regulatory" evidence="2">
    <location>
        <begin position="1"/>
        <end position="63"/>
    </location>
</feature>
<comment type="caution">
    <text evidence="3">The sequence shown here is derived from an EMBL/GenBank/DDBJ whole genome shotgun (WGS) entry which is preliminary data.</text>
</comment>
<dbReference type="PROSITE" id="PS50110">
    <property type="entry name" value="RESPONSE_REGULATORY"/>
    <property type="match status" value="1"/>
</dbReference>
<dbReference type="Proteomes" id="UP001055286">
    <property type="component" value="Unassembled WGS sequence"/>
</dbReference>
<name>A0AA37H8G6_9HYPH</name>
<accession>A0AA37H8G6</accession>
<organism evidence="3 4">
    <name type="scientific">Methylobacterium frigidaeris</name>
    <dbReference type="NCBI Taxonomy" id="2038277"/>
    <lineage>
        <taxon>Bacteria</taxon>
        <taxon>Pseudomonadati</taxon>
        <taxon>Pseudomonadota</taxon>
        <taxon>Alphaproteobacteria</taxon>
        <taxon>Hyphomicrobiales</taxon>
        <taxon>Methylobacteriaceae</taxon>
        <taxon>Methylobacterium</taxon>
    </lineage>
</organism>
<reference evidence="3" key="2">
    <citation type="submission" date="2021-08" db="EMBL/GenBank/DDBJ databases">
        <authorList>
            <person name="Tani A."/>
            <person name="Ola A."/>
            <person name="Ogura Y."/>
            <person name="Katsura K."/>
            <person name="Hayashi T."/>
        </authorList>
    </citation>
    <scope>NUCLEOTIDE SEQUENCE</scope>
    <source>
        <strain evidence="3">JCM 32048</strain>
    </source>
</reference>
<dbReference type="GO" id="GO:0000160">
    <property type="term" value="P:phosphorelay signal transduction system"/>
    <property type="evidence" value="ECO:0007669"/>
    <property type="project" value="InterPro"/>
</dbReference>
<dbReference type="Gene3D" id="3.40.50.2300">
    <property type="match status" value="1"/>
</dbReference>
<dbReference type="EMBL" id="BPQJ01000004">
    <property type="protein sequence ID" value="GJD61172.1"/>
    <property type="molecule type" value="Genomic_DNA"/>
</dbReference>
<dbReference type="SUPFAM" id="SSF47226">
    <property type="entry name" value="Histidine-containing phosphotransfer domain, HPT domain"/>
    <property type="match status" value="1"/>
</dbReference>
<protein>
    <recommendedName>
        <fullName evidence="2">Response regulatory domain-containing protein</fullName>
    </recommendedName>
</protein>
<dbReference type="InterPro" id="IPR001789">
    <property type="entry name" value="Sig_transdc_resp-reg_receiver"/>
</dbReference>
<evidence type="ECO:0000256" key="1">
    <source>
        <dbReference type="PROSITE-ProRule" id="PRU00169"/>
    </source>
</evidence>
<evidence type="ECO:0000313" key="3">
    <source>
        <dbReference type="EMBL" id="GJD61172.1"/>
    </source>
</evidence>
<keyword evidence="4" id="KW-1185">Reference proteome</keyword>